<organism evidence="1">
    <name type="scientific">Leviviridae sp</name>
    <dbReference type="NCBI Taxonomy" id="2027243"/>
    <lineage>
        <taxon>Viruses</taxon>
        <taxon>Riboviria</taxon>
        <taxon>Orthornavirae</taxon>
        <taxon>Lenarviricota</taxon>
        <taxon>Leviviricetes</taxon>
        <taxon>Norzivirales</taxon>
        <taxon>Fiersviridae</taxon>
    </lineage>
</organism>
<sequence>MAFTDPQSVTISAATSSLPRTFSQGDESAYTSADGLIKLSVNHSLVKQGRARRVLRIDHSKIASDPFKPSENVKVSMANYIVFDLPPAGYTNTEALAVYTGFKALFTAGSDALIVKLLGGES</sequence>
<name>A0A514D533_9VIRU</name>
<evidence type="ECO:0000313" key="1">
    <source>
        <dbReference type="EMBL" id="QDH88697.1"/>
    </source>
</evidence>
<reference evidence="1" key="1">
    <citation type="submission" date="2019-05" db="EMBL/GenBank/DDBJ databases">
        <title>Metatranscriptomic reconstruction reveals RNA viruses with the potential to shape carbon cycling in soil.</title>
        <authorList>
            <person name="Starr E.P."/>
            <person name="Nuccio E."/>
            <person name="Pett-Ridge J."/>
            <person name="Banfield J.F."/>
            <person name="Firestone M.K."/>
        </authorList>
    </citation>
    <scope>NUCLEOTIDE SEQUENCE</scope>
    <source>
        <strain evidence="1">H2_Rhizo_Litter_49_scaffold_1025</strain>
    </source>
</reference>
<protein>
    <submittedName>
        <fullName evidence="1">Uncharacterized protein</fullName>
    </submittedName>
</protein>
<proteinExistence type="predicted"/>
<dbReference type="EMBL" id="MN034286">
    <property type="protein sequence ID" value="QDH88697.1"/>
    <property type="molecule type" value="Genomic_RNA"/>
</dbReference>
<gene>
    <name evidence="1" type="ORF">H2RhizoLitter491025_000002</name>
</gene>
<accession>A0A514D533</accession>